<evidence type="ECO:0000313" key="5">
    <source>
        <dbReference type="Proteomes" id="UP000663828"/>
    </source>
</evidence>
<organism evidence="3 5">
    <name type="scientific">Adineta ricciae</name>
    <name type="common">Rotifer</name>
    <dbReference type="NCBI Taxonomy" id="249248"/>
    <lineage>
        <taxon>Eukaryota</taxon>
        <taxon>Metazoa</taxon>
        <taxon>Spiralia</taxon>
        <taxon>Gnathifera</taxon>
        <taxon>Rotifera</taxon>
        <taxon>Eurotatoria</taxon>
        <taxon>Bdelloidea</taxon>
        <taxon>Adinetida</taxon>
        <taxon>Adinetidae</taxon>
        <taxon>Adineta</taxon>
    </lineage>
</organism>
<dbReference type="AlphaFoldDB" id="A0A815QZG5"/>
<dbReference type="Proteomes" id="UP000663828">
    <property type="component" value="Unassembled WGS sequence"/>
</dbReference>
<keyword evidence="2" id="KW-1133">Transmembrane helix</keyword>
<reference evidence="3" key="1">
    <citation type="submission" date="2021-02" db="EMBL/GenBank/DDBJ databases">
        <authorList>
            <person name="Nowell W R."/>
        </authorList>
    </citation>
    <scope>NUCLEOTIDE SEQUENCE</scope>
</reference>
<keyword evidence="5" id="KW-1185">Reference proteome</keyword>
<dbReference type="OrthoDB" id="10264451at2759"/>
<dbReference type="Proteomes" id="UP000663852">
    <property type="component" value="Unassembled WGS sequence"/>
</dbReference>
<keyword evidence="2" id="KW-0812">Transmembrane</keyword>
<evidence type="ECO:0000256" key="1">
    <source>
        <dbReference type="SAM" id="MobiDB-lite"/>
    </source>
</evidence>
<dbReference type="EMBL" id="CAJNOJ010000981">
    <property type="protein sequence ID" value="CAF1536960.1"/>
    <property type="molecule type" value="Genomic_DNA"/>
</dbReference>
<feature type="region of interest" description="Disordered" evidence="1">
    <location>
        <begin position="85"/>
        <end position="125"/>
    </location>
</feature>
<name>A0A815QZG5_ADIRI</name>
<dbReference type="EMBL" id="CAJNOR010004018">
    <property type="protein sequence ID" value="CAF1468556.1"/>
    <property type="molecule type" value="Genomic_DNA"/>
</dbReference>
<feature type="compositionally biased region" description="Low complexity" evidence="1">
    <location>
        <begin position="113"/>
        <end position="125"/>
    </location>
</feature>
<evidence type="ECO:0000256" key="2">
    <source>
        <dbReference type="SAM" id="Phobius"/>
    </source>
</evidence>
<evidence type="ECO:0000313" key="3">
    <source>
        <dbReference type="EMBL" id="CAF1468556.1"/>
    </source>
</evidence>
<evidence type="ECO:0000313" key="4">
    <source>
        <dbReference type="EMBL" id="CAF1536960.1"/>
    </source>
</evidence>
<protein>
    <submittedName>
        <fullName evidence="3">Uncharacterized protein</fullName>
    </submittedName>
</protein>
<gene>
    <name evidence="4" type="ORF">EDS130_LOCUS45023</name>
    <name evidence="3" type="ORF">XAT740_LOCUS37838</name>
</gene>
<accession>A0A815QZG5</accession>
<comment type="caution">
    <text evidence="3">The sequence shown here is derived from an EMBL/GenBank/DDBJ whole genome shotgun (WGS) entry which is preliminary data.</text>
</comment>
<proteinExistence type="predicted"/>
<keyword evidence="2" id="KW-0472">Membrane</keyword>
<feature type="transmembrane region" description="Helical" evidence="2">
    <location>
        <begin position="54"/>
        <end position="75"/>
    </location>
</feature>
<sequence length="125" mass="14591">MQRRLVNTLRAKRYPQKYEHKINLHTDGFLKTVIHNSRDIYKDLRNNFKANPGFNIILFIVIGSYALTIVGRLYLDYRKVKHEENVWEHNHNKKNPLESIPDQEPIHCPPPAKASLSPSSSETSK</sequence>